<evidence type="ECO:0000256" key="5">
    <source>
        <dbReference type="ARBA" id="ARBA00022519"/>
    </source>
</evidence>
<evidence type="ECO:0000256" key="1">
    <source>
        <dbReference type="ARBA" id="ARBA00004377"/>
    </source>
</evidence>
<dbReference type="EMBL" id="FPLD01000034">
    <property type="protein sequence ID" value="SGY88898.1"/>
    <property type="molecule type" value="Genomic_DNA"/>
</dbReference>
<comment type="subcellular location">
    <subcellularLocation>
        <location evidence="1">Cell inner membrane</location>
        <topology evidence="1">Single-pass membrane protein</topology>
    </subcellularLocation>
</comment>
<keyword evidence="15" id="KW-1185">Reference proteome</keyword>
<keyword evidence="5" id="KW-0997">Cell inner membrane</keyword>
<evidence type="ECO:0000259" key="12">
    <source>
        <dbReference type="Pfam" id="PF12019"/>
    </source>
</evidence>
<dbReference type="Gene3D" id="3.30.700.10">
    <property type="entry name" value="Glycoprotein, Type 4 Pilin"/>
    <property type="match status" value="1"/>
</dbReference>
<protein>
    <recommendedName>
        <fullName evidence="2">Type II secretion system protein H</fullName>
    </recommendedName>
    <alternativeName>
        <fullName evidence="10">General secretion pathway protein H</fullName>
    </alternativeName>
</protein>
<evidence type="ECO:0000256" key="7">
    <source>
        <dbReference type="ARBA" id="ARBA00022989"/>
    </source>
</evidence>
<dbReference type="AlphaFoldDB" id="A0A090IBD4"/>
<dbReference type="InterPro" id="IPR022346">
    <property type="entry name" value="T2SS_GspH"/>
</dbReference>
<proteinExistence type="inferred from homology"/>
<evidence type="ECO:0000313" key="16">
    <source>
        <dbReference type="Proteomes" id="UP000183794"/>
    </source>
</evidence>
<dbReference type="STRING" id="80854.MVIS_1389"/>
<keyword evidence="4" id="KW-0488">Methylation</keyword>
<reference evidence="14 16" key="2">
    <citation type="submission" date="2016-11" db="EMBL/GenBank/DDBJ databases">
        <authorList>
            <person name="Jaros S."/>
            <person name="Januszkiewicz K."/>
            <person name="Wedrychowicz H."/>
        </authorList>
    </citation>
    <scope>NUCLEOTIDE SEQUENCE [LARGE SCALE GENOMIC DNA]</scope>
    <source>
        <strain evidence="14">NVI 5450</strain>
    </source>
</reference>
<evidence type="ECO:0000256" key="2">
    <source>
        <dbReference type="ARBA" id="ARBA00021549"/>
    </source>
</evidence>
<name>A0A090IBD4_9GAMM</name>
<accession>A0A090IBD4</accession>
<dbReference type="HOGENOM" id="CLU_084761_4_1_6"/>
<sequence>MKKSLGFTLIELMITIAIFAILIGIGVPSYQNTIQQSRIDDATTLINSALSYAKNTAIAHNRPLYMTAADNVLTLATSTAVAAEVVNRTTIDTDSDSNLSVTGLTSVIIFRANGTITADNTIRYNPDGKGINITVSANGDTTVNPITGDSH</sequence>
<keyword evidence="8 11" id="KW-0472">Membrane</keyword>
<dbReference type="Proteomes" id="UP000182660">
    <property type="component" value="Unassembled WGS sequence"/>
</dbReference>
<dbReference type="Pfam" id="PF12019">
    <property type="entry name" value="GspH"/>
    <property type="match status" value="1"/>
</dbReference>
<dbReference type="GO" id="GO:0015628">
    <property type="term" value="P:protein secretion by the type II secretion system"/>
    <property type="evidence" value="ECO:0007669"/>
    <property type="project" value="InterPro"/>
</dbReference>
<gene>
    <name evidence="13" type="ORF">MT2528_0958</name>
    <name evidence="14" type="ORF">NVI5450_0923</name>
</gene>
<evidence type="ECO:0000313" key="14">
    <source>
        <dbReference type="EMBL" id="SGY88898.1"/>
    </source>
</evidence>
<dbReference type="InterPro" id="IPR012902">
    <property type="entry name" value="N_methyl_site"/>
</dbReference>
<dbReference type="GO" id="GO:0005886">
    <property type="term" value="C:plasma membrane"/>
    <property type="evidence" value="ECO:0007669"/>
    <property type="project" value="UniProtKB-SubCell"/>
</dbReference>
<feature type="domain" description="General secretion pathway GspH" evidence="12">
    <location>
        <begin position="44"/>
        <end position="139"/>
    </location>
</feature>
<dbReference type="SUPFAM" id="SSF54523">
    <property type="entry name" value="Pili subunits"/>
    <property type="match status" value="1"/>
</dbReference>
<dbReference type="PATRIC" id="fig|80854.5.peg.1472"/>
<evidence type="ECO:0000256" key="4">
    <source>
        <dbReference type="ARBA" id="ARBA00022481"/>
    </source>
</evidence>
<organism evidence="14 16">
    <name type="scientific">Moritella viscosa</name>
    <dbReference type="NCBI Taxonomy" id="80854"/>
    <lineage>
        <taxon>Bacteria</taxon>
        <taxon>Pseudomonadati</taxon>
        <taxon>Pseudomonadota</taxon>
        <taxon>Gammaproteobacteria</taxon>
        <taxon>Alteromonadales</taxon>
        <taxon>Moritellaceae</taxon>
        <taxon>Moritella</taxon>
    </lineage>
</organism>
<evidence type="ECO:0000256" key="9">
    <source>
        <dbReference type="ARBA" id="ARBA00025772"/>
    </source>
</evidence>
<evidence type="ECO:0000313" key="13">
    <source>
        <dbReference type="EMBL" id="SGY86031.1"/>
    </source>
</evidence>
<evidence type="ECO:0000256" key="11">
    <source>
        <dbReference type="SAM" id="Phobius"/>
    </source>
</evidence>
<dbReference type="Proteomes" id="UP000183794">
    <property type="component" value="Unassembled WGS sequence"/>
</dbReference>
<keyword evidence="3" id="KW-1003">Cell membrane</keyword>
<dbReference type="NCBIfam" id="TIGR02532">
    <property type="entry name" value="IV_pilin_GFxxxE"/>
    <property type="match status" value="1"/>
</dbReference>
<keyword evidence="7 11" id="KW-1133">Transmembrane helix</keyword>
<dbReference type="EMBL" id="FPLJ01000030">
    <property type="protein sequence ID" value="SGY86031.1"/>
    <property type="molecule type" value="Genomic_DNA"/>
</dbReference>
<reference evidence="13 15" key="1">
    <citation type="submission" date="2016-11" db="EMBL/GenBank/DDBJ databases">
        <authorList>
            <person name="Klemetsen T."/>
        </authorList>
    </citation>
    <scope>NUCLEOTIDE SEQUENCE [LARGE SCALE GENOMIC DNA]</scope>
    <source>
        <strain evidence="13">MT 2528</strain>
    </source>
</reference>
<evidence type="ECO:0000256" key="6">
    <source>
        <dbReference type="ARBA" id="ARBA00022692"/>
    </source>
</evidence>
<evidence type="ECO:0000313" key="15">
    <source>
        <dbReference type="Proteomes" id="UP000182660"/>
    </source>
</evidence>
<dbReference type="Pfam" id="PF07963">
    <property type="entry name" value="N_methyl"/>
    <property type="match status" value="1"/>
</dbReference>
<dbReference type="OrthoDB" id="7056613at2"/>
<evidence type="ECO:0000256" key="3">
    <source>
        <dbReference type="ARBA" id="ARBA00022475"/>
    </source>
</evidence>
<dbReference type="InterPro" id="IPR045584">
    <property type="entry name" value="Pilin-like"/>
</dbReference>
<comment type="similarity">
    <text evidence="9">Belongs to the GSP H family.</text>
</comment>
<dbReference type="RefSeq" id="WP_045109719.1">
    <property type="nucleotide sequence ID" value="NZ_CAWQZC010000050.1"/>
</dbReference>
<evidence type="ECO:0000256" key="8">
    <source>
        <dbReference type="ARBA" id="ARBA00023136"/>
    </source>
</evidence>
<evidence type="ECO:0000256" key="10">
    <source>
        <dbReference type="ARBA" id="ARBA00030775"/>
    </source>
</evidence>
<dbReference type="GO" id="GO:0015627">
    <property type="term" value="C:type II protein secretion system complex"/>
    <property type="evidence" value="ECO:0007669"/>
    <property type="project" value="InterPro"/>
</dbReference>
<keyword evidence="6 11" id="KW-0812">Transmembrane</keyword>
<dbReference type="KEGG" id="mvs:MVIS_1389"/>
<dbReference type="GeneID" id="61294701"/>
<feature type="transmembrane region" description="Helical" evidence="11">
    <location>
        <begin position="12"/>
        <end position="30"/>
    </location>
</feature>